<evidence type="ECO:0000256" key="1">
    <source>
        <dbReference type="ARBA" id="ARBA00023015"/>
    </source>
</evidence>
<dbReference type="PANTHER" id="PTHR24567">
    <property type="entry name" value="CRP FAMILY TRANSCRIPTIONAL REGULATORY PROTEIN"/>
    <property type="match status" value="1"/>
</dbReference>
<dbReference type="CDD" id="cd00038">
    <property type="entry name" value="CAP_ED"/>
    <property type="match status" value="1"/>
</dbReference>
<evidence type="ECO:0008006" key="8">
    <source>
        <dbReference type="Google" id="ProtNLM"/>
    </source>
</evidence>
<dbReference type="InterPro" id="IPR036390">
    <property type="entry name" value="WH_DNA-bd_sf"/>
</dbReference>
<dbReference type="SUPFAM" id="SSF51206">
    <property type="entry name" value="cAMP-binding domain-like"/>
    <property type="match status" value="1"/>
</dbReference>
<name>A0A410FWI1_BIPS1</name>
<dbReference type="Proteomes" id="UP000287233">
    <property type="component" value="Chromosome"/>
</dbReference>
<dbReference type="SMART" id="SM00419">
    <property type="entry name" value="HTH_CRP"/>
    <property type="match status" value="1"/>
</dbReference>
<accession>A0A410FWI1</accession>
<feature type="domain" description="Cyclic nucleotide-binding" evidence="4">
    <location>
        <begin position="13"/>
        <end position="133"/>
    </location>
</feature>
<gene>
    <name evidence="6" type="ORF">BIP78_1504</name>
</gene>
<dbReference type="SUPFAM" id="SSF46785">
    <property type="entry name" value="Winged helix' DNA-binding domain"/>
    <property type="match status" value="1"/>
</dbReference>
<dbReference type="InterPro" id="IPR000595">
    <property type="entry name" value="cNMP-bd_dom"/>
</dbReference>
<dbReference type="KEGG" id="bih:BIP78_1504"/>
<evidence type="ECO:0000256" key="2">
    <source>
        <dbReference type="ARBA" id="ARBA00023125"/>
    </source>
</evidence>
<proteinExistence type="predicted"/>
<dbReference type="GO" id="GO:0003700">
    <property type="term" value="F:DNA-binding transcription factor activity"/>
    <property type="evidence" value="ECO:0007669"/>
    <property type="project" value="TreeGrafter"/>
</dbReference>
<dbReference type="PROSITE" id="PS50042">
    <property type="entry name" value="CNMP_BINDING_3"/>
    <property type="match status" value="1"/>
</dbReference>
<feature type="domain" description="HTH crp-type" evidence="5">
    <location>
        <begin position="147"/>
        <end position="209"/>
    </location>
</feature>
<dbReference type="Pfam" id="PF13545">
    <property type="entry name" value="HTH_Crp_2"/>
    <property type="match status" value="1"/>
</dbReference>
<evidence type="ECO:0000313" key="6">
    <source>
        <dbReference type="EMBL" id="QAA77270.1"/>
    </source>
</evidence>
<evidence type="ECO:0000313" key="7">
    <source>
        <dbReference type="Proteomes" id="UP000287233"/>
    </source>
</evidence>
<keyword evidence="1" id="KW-0805">Transcription regulation</keyword>
<dbReference type="Gene3D" id="2.60.120.10">
    <property type="entry name" value="Jelly Rolls"/>
    <property type="match status" value="1"/>
</dbReference>
<keyword evidence="2" id="KW-0238">DNA-binding</keyword>
<organism evidence="6 7">
    <name type="scientific">Bipolaricaulis sibiricus</name>
    <dbReference type="NCBI Taxonomy" id="2501609"/>
    <lineage>
        <taxon>Bacteria</taxon>
        <taxon>Candidatus Bipolaricaulota</taxon>
        <taxon>Candidatus Bipolaricaulia</taxon>
        <taxon>Candidatus Bipolaricaulales</taxon>
        <taxon>Candidatus Bipolaricaulaceae</taxon>
        <taxon>Candidatus Bipolaricaulis</taxon>
    </lineage>
</organism>
<sequence length="228" mass="25610">MRDDMAELKDFRVFADLKTDDLKKLGGLVRTIDYGAEELLFMEGAPAFGFYLVFSGAVKLVKRSSKGKSQILKIVGPGGLAGETTLFDKGLHNAYAKTLIPSKIGFIERGDFFYFLEHYPKTVFRFFEHVSQELKAFQNKLAERSYASSKERLSRLILALDRLGLELSRAELAEMAGVSSKTAIRTLGELESRGIVAIDNRRISVLKEDYLKRLIEPFSVQSDEAVII</sequence>
<dbReference type="InterPro" id="IPR050397">
    <property type="entry name" value="Env_Response_Regulators"/>
</dbReference>
<evidence type="ECO:0000256" key="3">
    <source>
        <dbReference type="ARBA" id="ARBA00023163"/>
    </source>
</evidence>
<protein>
    <recommendedName>
        <fullName evidence="8">Transcriptional regulator, Crp/Fnr family</fullName>
    </recommendedName>
</protein>
<dbReference type="Pfam" id="PF00027">
    <property type="entry name" value="cNMP_binding"/>
    <property type="match status" value="1"/>
</dbReference>
<dbReference type="GO" id="GO:0003677">
    <property type="term" value="F:DNA binding"/>
    <property type="evidence" value="ECO:0007669"/>
    <property type="project" value="UniProtKB-KW"/>
</dbReference>
<evidence type="ECO:0000259" key="4">
    <source>
        <dbReference type="PROSITE" id="PS50042"/>
    </source>
</evidence>
<dbReference type="InterPro" id="IPR018490">
    <property type="entry name" value="cNMP-bd_dom_sf"/>
</dbReference>
<dbReference type="PANTHER" id="PTHR24567:SF74">
    <property type="entry name" value="HTH-TYPE TRANSCRIPTIONAL REGULATOR ARCR"/>
    <property type="match status" value="1"/>
</dbReference>
<dbReference type="InterPro" id="IPR014710">
    <property type="entry name" value="RmlC-like_jellyroll"/>
</dbReference>
<dbReference type="GO" id="GO:0005829">
    <property type="term" value="C:cytosol"/>
    <property type="evidence" value="ECO:0007669"/>
    <property type="project" value="TreeGrafter"/>
</dbReference>
<keyword evidence="3" id="KW-0804">Transcription</keyword>
<dbReference type="PROSITE" id="PS51063">
    <property type="entry name" value="HTH_CRP_2"/>
    <property type="match status" value="1"/>
</dbReference>
<reference evidence="7" key="1">
    <citation type="submission" date="2018-12" db="EMBL/GenBank/DDBJ databases">
        <title>Complete genome sequence of an uncultured bacterium of the candidate phylum Bipolaricaulota.</title>
        <authorList>
            <person name="Kadnikov V.V."/>
            <person name="Mardanov A.V."/>
            <person name="Beletsky A.V."/>
            <person name="Frank Y.A."/>
            <person name="Karnachuk O.V."/>
            <person name="Ravin N.V."/>
        </authorList>
    </citation>
    <scope>NUCLEOTIDE SEQUENCE [LARGE SCALE GENOMIC DNA]</scope>
</reference>
<dbReference type="EMBL" id="CP034928">
    <property type="protein sequence ID" value="QAA77270.1"/>
    <property type="molecule type" value="Genomic_DNA"/>
</dbReference>
<evidence type="ECO:0000259" key="5">
    <source>
        <dbReference type="PROSITE" id="PS51063"/>
    </source>
</evidence>
<dbReference type="SMART" id="SM00100">
    <property type="entry name" value="cNMP"/>
    <property type="match status" value="1"/>
</dbReference>
<dbReference type="InterPro" id="IPR012318">
    <property type="entry name" value="HTH_CRP"/>
</dbReference>
<dbReference type="AlphaFoldDB" id="A0A410FWI1"/>